<evidence type="ECO:0000256" key="2">
    <source>
        <dbReference type="ARBA" id="ARBA00023125"/>
    </source>
</evidence>
<dbReference type="SUPFAM" id="SSF46785">
    <property type="entry name" value="Winged helix' DNA-binding domain"/>
    <property type="match status" value="1"/>
</dbReference>
<dbReference type="Gene3D" id="1.10.10.10">
    <property type="entry name" value="Winged helix-like DNA-binding domain superfamily/Winged helix DNA-binding domain"/>
    <property type="match status" value="1"/>
</dbReference>
<evidence type="ECO:0000313" key="6">
    <source>
        <dbReference type="EMBL" id="GAA2343878.1"/>
    </source>
</evidence>
<dbReference type="PROSITE" id="PS51077">
    <property type="entry name" value="HTH_ICLR"/>
    <property type="match status" value="1"/>
</dbReference>
<dbReference type="SUPFAM" id="SSF55781">
    <property type="entry name" value="GAF domain-like"/>
    <property type="match status" value="1"/>
</dbReference>
<dbReference type="Proteomes" id="UP001501218">
    <property type="component" value="Unassembled WGS sequence"/>
</dbReference>
<evidence type="ECO:0000313" key="7">
    <source>
        <dbReference type="Proteomes" id="UP001501218"/>
    </source>
</evidence>
<dbReference type="RefSeq" id="WP_344129320.1">
    <property type="nucleotide sequence ID" value="NZ_BAAARA010000005.1"/>
</dbReference>
<gene>
    <name evidence="6" type="ORF">GCM10009854_20770</name>
</gene>
<dbReference type="EMBL" id="BAAARA010000005">
    <property type="protein sequence ID" value="GAA2343878.1"/>
    <property type="molecule type" value="Genomic_DNA"/>
</dbReference>
<name>A0ABP5T4D5_9PSEU</name>
<keyword evidence="2" id="KW-0238">DNA-binding</keyword>
<dbReference type="InterPro" id="IPR005471">
    <property type="entry name" value="Tscrpt_reg_IclR_N"/>
</dbReference>
<dbReference type="InterPro" id="IPR036388">
    <property type="entry name" value="WH-like_DNA-bd_sf"/>
</dbReference>
<dbReference type="InterPro" id="IPR050707">
    <property type="entry name" value="HTH_MetabolicPath_Reg"/>
</dbReference>
<evidence type="ECO:0000256" key="3">
    <source>
        <dbReference type="ARBA" id="ARBA00023163"/>
    </source>
</evidence>
<dbReference type="InterPro" id="IPR036390">
    <property type="entry name" value="WH_DNA-bd_sf"/>
</dbReference>
<evidence type="ECO:0000259" key="5">
    <source>
        <dbReference type="PROSITE" id="PS51078"/>
    </source>
</evidence>
<feature type="domain" description="IclR-ED" evidence="5">
    <location>
        <begin position="62"/>
        <end position="246"/>
    </location>
</feature>
<protein>
    <submittedName>
        <fullName evidence="6">IclR family transcriptional regulator C-terminal domain-containing protein</fullName>
    </submittedName>
</protein>
<dbReference type="InterPro" id="IPR014757">
    <property type="entry name" value="Tscrpt_reg_IclR_C"/>
</dbReference>
<reference evidence="7" key="1">
    <citation type="journal article" date="2019" name="Int. J. Syst. Evol. Microbiol.">
        <title>The Global Catalogue of Microorganisms (GCM) 10K type strain sequencing project: providing services to taxonomists for standard genome sequencing and annotation.</title>
        <authorList>
            <consortium name="The Broad Institute Genomics Platform"/>
            <consortium name="The Broad Institute Genome Sequencing Center for Infectious Disease"/>
            <person name="Wu L."/>
            <person name="Ma J."/>
        </authorList>
    </citation>
    <scope>NUCLEOTIDE SEQUENCE [LARGE SCALE GENOMIC DNA]</scope>
    <source>
        <strain evidence="7">JCM 16221</strain>
    </source>
</reference>
<dbReference type="InterPro" id="IPR029016">
    <property type="entry name" value="GAF-like_dom_sf"/>
</dbReference>
<keyword evidence="3" id="KW-0804">Transcription</keyword>
<organism evidence="6 7">
    <name type="scientific">Saccharopolyspora halophila</name>
    <dbReference type="NCBI Taxonomy" id="405551"/>
    <lineage>
        <taxon>Bacteria</taxon>
        <taxon>Bacillati</taxon>
        <taxon>Actinomycetota</taxon>
        <taxon>Actinomycetes</taxon>
        <taxon>Pseudonocardiales</taxon>
        <taxon>Pseudonocardiaceae</taxon>
        <taxon>Saccharopolyspora</taxon>
    </lineage>
</organism>
<feature type="domain" description="HTH iclR-type" evidence="4">
    <location>
        <begin position="1"/>
        <end position="61"/>
    </location>
</feature>
<dbReference type="Pfam" id="PF09339">
    <property type="entry name" value="HTH_IclR"/>
    <property type="match status" value="1"/>
</dbReference>
<keyword evidence="7" id="KW-1185">Reference proteome</keyword>
<evidence type="ECO:0000259" key="4">
    <source>
        <dbReference type="PROSITE" id="PS51077"/>
    </source>
</evidence>
<dbReference type="SMART" id="SM00346">
    <property type="entry name" value="HTH_ICLR"/>
    <property type="match status" value="1"/>
</dbReference>
<sequence length="251" mass="27558">MRSVERTLAVLRAFSAERAELTLTEVAQASGLDRAGARRILLALVDLGYVRHEQRRFALTPQVLEFGHAYLSSRSLPQIAEPHLRQLTSELREMTALAVLEDTEIRYVAQVPSPKLLGVEIPVGTRLPAHATSMGKVLLAAVAPERLEAGLRTAELPALTQHTVTTRRELLAELAQIRKQGYVIADDELEEGLRGVAVPVHDADGRVCAAANVSLDVRSSTEDGVRREIVPLLAETAARIEADLQLRPRHR</sequence>
<dbReference type="PANTHER" id="PTHR30136">
    <property type="entry name" value="HELIX-TURN-HELIX TRANSCRIPTIONAL REGULATOR, ICLR FAMILY"/>
    <property type="match status" value="1"/>
</dbReference>
<accession>A0ABP5T4D5</accession>
<dbReference type="Gene3D" id="3.30.450.40">
    <property type="match status" value="1"/>
</dbReference>
<keyword evidence="1" id="KW-0805">Transcription regulation</keyword>
<dbReference type="Pfam" id="PF01614">
    <property type="entry name" value="IclR_C"/>
    <property type="match status" value="1"/>
</dbReference>
<evidence type="ECO:0000256" key="1">
    <source>
        <dbReference type="ARBA" id="ARBA00023015"/>
    </source>
</evidence>
<dbReference type="PROSITE" id="PS51078">
    <property type="entry name" value="ICLR_ED"/>
    <property type="match status" value="1"/>
</dbReference>
<proteinExistence type="predicted"/>
<comment type="caution">
    <text evidence="6">The sequence shown here is derived from an EMBL/GenBank/DDBJ whole genome shotgun (WGS) entry which is preliminary data.</text>
</comment>
<dbReference type="PANTHER" id="PTHR30136:SF34">
    <property type="entry name" value="TRANSCRIPTIONAL REGULATOR"/>
    <property type="match status" value="1"/>
</dbReference>